<dbReference type="SUPFAM" id="SSF50494">
    <property type="entry name" value="Trypsin-like serine proteases"/>
    <property type="match status" value="2"/>
</dbReference>
<dbReference type="PROSITE" id="PS00135">
    <property type="entry name" value="TRYPSIN_SER"/>
    <property type="match status" value="1"/>
</dbReference>
<dbReference type="PROSITE" id="PS50240">
    <property type="entry name" value="TRYPSIN_DOM"/>
    <property type="match status" value="2"/>
</dbReference>
<dbReference type="Pfam" id="PF00431">
    <property type="entry name" value="CUB"/>
    <property type="match status" value="2"/>
</dbReference>
<dbReference type="PRINTS" id="PR00722">
    <property type="entry name" value="CHYMOTRYPSIN"/>
</dbReference>
<evidence type="ECO:0000313" key="8">
    <source>
        <dbReference type="EMBL" id="GFY43969.1"/>
    </source>
</evidence>
<comment type="caution">
    <text evidence="8">The sequence shown here is derived from an EMBL/GenBank/DDBJ whole genome shotgun (WGS) entry which is preliminary data.</text>
</comment>
<evidence type="ECO:0000256" key="1">
    <source>
        <dbReference type="ARBA" id="ARBA00004613"/>
    </source>
</evidence>
<dbReference type="AlphaFoldDB" id="A0A8X7BVY7"/>
<dbReference type="SUPFAM" id="SSF49854">
    <property type="entry name" value="Spermadhesin, CUB domain"/>
    <property type="match status" value="2"/>
</dbReference>
<feature type="disulfide bond" evidence="4">
    <location>
        <begin position="184"/>
        <end position="211"/>
    </location>
</feature>
<dbReference type="PANTHER" id="PTHR24252:SF10">
    <property type="entry name" value="SERINE PROTEASE 56"/>
    <property type="match status" value="1"/>
</dbReference>
<dbReference type="FunFam" id="2.40.10.10:FF:000038">
    <property type="entry name" value="Serine protease"/>
    <property type="match status" value="1"/>
</dbReference>
<dbReference type="CDD" id="cd00041">
    <property type="entry name" value="CUB"/>
    <property type="match status" value="2"/>
</dbReference>
<evidence type="ECO:0000256" key="2">
    <source>
        <dbReference type="ARBA" id="ARBA00022525"/>
    </source>
</evidence>
<dbReference type="InterPro" id="IPR001314">
    <property type="entry name" value="Peptidase_S1A"/>
</dbReference>
<keyword evidence="5" id="KW-0645">Protease</keyword>
<keyword evidence="5" id="KW-0378">Hydrolase</keyword>
<evidence type="ECO:0000313" key="9">
    <source>
        <dbReference type="Proteomes" id="UP000886998"/>
    </source>
</evidence>
<dbReference type="PROSITE" id="PS01180">
    <property type="entry name" value="CUB"/>
    <property type="match status" value="2"/>
</dbReference>
<dbReference type="CDD" id="cd00190">
    <property type="entry name" value="Tryp_SPc"/>
    <property type="match status" value="2"/>
</dbReference>
<dbReference type="FunFam" id="2.60.120.290:FF:000005">
    <property type="entry name" value="Procollagen C-endopeptidase enhancer 1"/>
    <property type="match status" value="1"/>
</dbReference>
<gene>
    <name evidence="8" type="primary">PPAF3</name>
    <name evidence="8" type="ORF">TNIN_420501</name>
</gene>
<sequence>MSMKYFFSTPNESVCCNLFHVRIQSKDTCAETAEKEKELGKCYESNVKVTIPQKEVNVVPDYKIVLDLEHPREYISSPGFPNENYPSDIQIIYDIEINIPDEIKQKSNRILLTFEMFVIEESPFCTNDGLEIADSSGQVRVYCGAQVGRTILSESSKLQIRFITNSDISSRGYSILVEMYNTQCSQLFKDVNTGTFSSPNFPGRYYADDLCVWKIEAPEGKVIRVKFEETFDIRAHEPLCVQDYLAVSLTGDFNTHVKRYCHGTRPSAIVSSGNSMLFAFRTDCCFEGKGFKASFAIIESDEVVTTPPPEPKPQICACGEENIQEVERIMGGKTVDPPNRYPWVVALVKKKNKVDDYFCGGALISRLYVLTASHCIERENASNIRVALGAHDSDNGPEPVAVSNFILHPKYYRRTYLNDIALVKLQEPATLSETVRVICLPTSPEFTAPNDTAVVAGWGWHRFQQGKSYKQLQELELPILSHPTCVSKYGGVIQETNLCAGGLKDKDACSGDSGGPLFGKYGGQWYSVGVVSWGMNCGLEGYPGVYTRVSEYLDWIADEIKDSPPCDDEVEIQPPVKPNLDNCGIPNENDEGRIAGGVETDPVEFPWMAMIVYNRTIVGTGALISPYYVLTVASIFDNWMEWYPEILDVFLGKHKVSAREATSRKFDVQAVYHHKQYGKPTPYNNDLALLKLKQPAGSEYRPICLPRSDAWYPPGLSLTTAGWGRISERGPGSDVLLKANLNVWSEEECDKRYPGWFTEQMMCAYKEGTDTCEGDNGAPLMRFYYGRYYLAGVSSWASDDGCATKGAPRVFSAAHPNLQWISSTTGLDVM</sequence>
<evidence type="ECO:0000256" key="5">
    <source>
        <dbReference type="RuleBase" id="RU363034"/>
    </source>
</evidence>
<dbReference type="PROSITE" id="PS00134">
    <property type="entry name" value="TRYPSIN_HIS"/>
    <property type="match status" value="1"/>
</dbReference>
<evidence type="ECO:0000256" key="3">
    <source>
        <dbReference type="ARBA" id="ARBA00023157"/>
    </source>
</evidence>
<proteinExistence type="predicted"/>
<protein>
    <submittedName>
        <fullName evidence="8">Phenoloxidase-activating factor 3</fullName>
    </submittedName>
</protein>
<comment type="subcellular location">
    <subcellularLocation>
        <location evidence="1">Secreted</location>
    </subcellularLocation>
</comment>
<dbReference type="Gene3D" id="2.40.10.10">
    <property type="entry name" value="Trypsin-like serine proteases"/>
    <property type="match status" value="2"/>
</dbReference>
<dbReference type="SMART" id="SM00042">
    <property type="entry name" value="CUB"/>
    <property type="match status" value="2"/>
</dbReference>
<feature type="domain" description="CUB" evidence="6">
    <location>
        <begin position="184"/>
        <end position="298"/>
    </location>
</feature>
<accession>A0A8X7BVY7</accession>
<keyword evidence="5" id="KW-0720">Serine protease</keyword>
<dbReference type="SMART" id="SM00020">
    <property type="entry name" value="Tryp_SPc"/>
    <property type="match status" value="2"/>
</dbReference>
<evidence type="ECO:0000259" key="6">
    <source>
        <dbReference type="PROSITE" id="PS01180"/>
    </source>
</evidence>
<reference evidence="8" key="1">
    <citation type="submission" date="2020-08" db="EMBL/GenBank/DDBJ databases">
        <title>Multicomponent nature underlies the extraordinary mechanical properties of spider dragline silk.</title>
        <authorList>
            <person name="Kono N."/>
            <person name="Nakamura H."/>
            <person name="Mori M."/>
            <person name="Yoshida Y."/>
            <person name="Ohtoshi R."/>
            <person name="Malay A.D."/>
            <person name="Moran D.A.P."/>
            <person name="Tomita M."/>
            <person name="Numata K."/>
            <person name="Arakawa K."/>
        </authorList>
    </citation>
    <scope>NUCLEOTIDE SEQUENCE</scope>
</reference>
<name>A0A8X7BVY7_9ARAC</name>
<dbReference type="Pfam" id="PF00089">
    <property type="entry name" value="Trypsin"/>
    <property type="match status" value="2"/>
</dbReference>
<dbReference type="InterPro" id="IPR033116">
    <property type="entry name" value="TRYPSIN_SER"/>
</dbReference>
<dbReference type="EMBL" id="BMAV01003967">
    <property type="protein sequence ID" value="GFY43969.1"/>
    <property type="molecule type" value="Genomic_DNA"/>
</dbReference>
<dbReference type="PANTHER" id="PTHR24252">
    <property type="entry name" value="ACROSIN-RELATED"/>
    <property type="match status" value="1"/>
</dbReference>
<dbReference type="OrthoDB" id="6412679at2759"/>
<dbReference type="Gene3D" id="2.60.120.290">
    <property type="entry name" value="Spermadhesin, CUB domain"/>
    <property type="match status" value="2"/>
</dbReference>
<feature type="domain" description="Peptidase S1" evidence="7">
    <location>
        <begin position="594"/>
        <end position="826"/>
    </location>
</feature>
<dbReference type="InterPro" id="IPR009003">
    <property type="entry name" value="Peptidase_S1_PA"/>
</dbReference>
<keyword evidence="2" id="KW-0964">Secreted</keyword>
<organism evidence="8 9">
    <name type="scientific">Trichonephila inaurata madagascariensis</name>
    <dbReference type="NCBI Taxonomy" id="2747483"/>
    <lineage>
        <taxon>Eukaryota</taxon>
        <taxon>Metazoa</taxon>
        <taxon>Ecdysozoa</taxon>
        <taxon>Arthropoda</taxon>
        <taxon>Chelicerata</taxon>
        <taxon>Arachnida</taxon>
        <taxon>Araneae</taxon>
        <taxon>Araneomorphae</taxon>
        <taxon>Entelegynae</taxon>
        <taxon>Araneoidea</taxon>
        <taxon>Nephilidae</taxon>
        <taxon>Trichonephila</taxon>
        <taxon>Trichonephila inaurata</taxon>
    </lineage>
</organism>
<keyword evidence="3 4" id="KW-1015">Disulfide bond</keyword>
<dbReference type="InterPro" id="IPR018114">
    <property type="entry name" value="TRYPSIN_HIS"/>
</dbReference>
<feature type="domain" description="CUB" evidence="6">
    <location>
        <begin position="64"/>
        <end position="180"/>
    </location>
</feature>
<dbReference type="GO" id="GO:0006508">
    <property type="term" value="P:proteolysis"/>
    <property type="evidence" value="ECO:0007669"/>
    <property type="project" value="UniProtKB-KW"/>
</dbReference>
<dbReference type="InterPro" id="IPR000859">
    <property type="entry name" value="CUB_dom"/>
</dbReference>
<dbReference type="InterPro" id="IPR001254">
    <property type="entry name" value="Trypsin_dom"/>
</dbReference>
<evidence type="ECO:0000256" key="4">
    <source>
        <dbReference type="PROSITE-ProRule" id="PRU00059"/>
    </source>
</evidence>
<dbReference type="Proteomes" id="UP000886998">
    <property type="component" value="Unassembled WGS sequence"/>
</dbReference>
<dbReference type="InterPro" id="IPR035914">
    <property type="entry name" value="Sperma_CUB_dom_sf"/>
</dbReference>
<dbReference type="GO" id="GO:0004252">
    <property type="term" value="F:serine-type endopeptidase activity"/>
    <property type="evidence" value="ECO:0007669"/>
    <property type="project" value="InterPro"/>
</dbReference>
<dbReference type="InterPro" id="IPR043504">
    <property type="entry name" value="Peptidase_S1_PA_chymotrypsin"/>
</dbReference>
<comment type="caution">
    <text evidence="4">Lacks conserved residue(s) required for the propagation of feature annotation.</text>
</comment>
<dbReference type="GO" id="GO:0005576">
    <property type="term" value="C:extracellular region"/>
    <property type="evidence" value="ECO:0007669"/>
    <property type="project" value="UniProtKB-SubCell"/>
</dbReference>
<keyword evidence="9" id="KW-1185">Reference proteome</keyword>
<feature type="domain" description="Peptidase S1" evidence="7">
    <location>
        <begin position="329"/>
        <end position="561"/>
    </location>
</feature>
<evidence type="ECO:0000259" key="7">
    <source>
        <dbReference type="PROSITE" id="PS50240"/>
    </source>
</evidence>